<dbReference type="Pfam" id="PF17921">
    <property type="entry name" value="Integrase_H2C2"/>
    <property type="match status" value="1"/>
</dbReference>
<evidence type="ECO:0000313" key="18">
    <source>
        <dbReference type="Proteomes" id="UP000735874"/>
    </source>
</evidence>
<dbReference type="GO" id="GO:0015074">
    <property type="term" value="P:DNA integration"/>
    <property type="evidence" value="ECO:0007669"/>
    <property type="project" value="UniProtKB-KW"/>
</dbReference>
<dbReference type="GO" id="GO:0003964">
    <property type="term" value="F:RNA-directed DNA polymerase activity"/>
    <property type="evidence" value="ECO:0007669"/>
    <property type="project" value="UniProtKB-KW"/>
</dbReference>
<comment type="caution">
    <text evidence="17">The sequence shown here is derived from an EMBL/GenBank/DDBJ whole genome shotgun (WGS) entry which is preliminary data.</text>
</comment>
<dbReference type="VEuPathDB" id="FungiDB:PC110_g16930"/>
<protein>
    <recommendedName>
        <fullName evidence="16">Integrase catalytic domain-containing protein</fullName>
    </recommendedName>
</protein>
<dbReference type="InterPro" id="IPR043128">
    <property type="entry name" value="Rev_trsase/Diguanyl_cyclase"/>
</dbReference>
<keyword evidence="8" id="KW-0378">Hydrolase</keyword>
<feature type="compositionally biased region" description="Polar residues" evidence="15">
    <location>
        <begin position="1014"/>
        <end position="1073"/>
    </location>
</feature>
<keyword evidence="2" id="KW-0808">Transferase</keyword>
<evidence type="ECO:0000256" key="11">
    <source>
        <dbReference type="ARBA" id="ARBA00022918"/>
    </source>
</evidence>
<keyword evidence="5" id="KW-0479">Metal-binding</keyword>
<keyword evidence="3" id="KW-0548">Nucleotidyltransferase</keyword>
<evidence type="ECO:0000256" key="14">
    <source>
        <dbReference type="ARBA" id="ARBA00023172"/>
    </source>
</evidence>
<evidence type="ECO:0000256" key="2">
    <source>
        <dbReference type="ARBA" id="ARBA00022679"/>
    </source>
</evidence>
<evidence type="ECO:0000256" key="13">
    <source>
        <dbReference type="ARBA" id="ARBA00023125"/>
    </source>
</evidence>
<dbReference type="FunFam" id="1.10.340.70:FF:000001">
    <property type="entry name" value="Retrovirus-related Pol polyprotein from transposon gypsy-like Protein"/>
    <property type="match status" value="1"/>
</dbReference>
<evidence type="ECO:0000256" key="15">
    <source>
        <dbReference type="SAM" id="MobiDB-lite"/>
    </source>
</evidence>
<keyword evidence="12" id="KW-0239">DNA-directed DNA polymerase</keyword>
<dbReference type="Pfam" id="PF17917">
    <property type="entry name" value="RT_RNaseH"/>
    <property type="match status" value="1"/>
</dbReference>
<evidence type="ECO:0000313" key="17">
    <source>
        <dbReference type="EMBL" id="KAG2818139.1"/>
    </source>
</evidence>
<evidence type="ECO:0000256" key="9">
    <source>
        <dbReference type="ARBA" id="ARBA00022842"/>
    </source>
</evidence>
<evidence type="ECO:0000256" key="3">
    <source>
        <dbReference type="ARBA" id="ARBA00022695"/>
    </source>
</evidence>
<dbReference type="Gene3D" id="1.10.340.70">
    <property type="match status" value="1"/>
</dbReference>
<feature type="region of interest" description="Disordered" evidence="15">
    <location>
        <begin position="1"/>
        <end position="78"/>
    </location>
</feature>
<feature type="compositionally biased region" description="Polar residues" evidence="15">
    <location>
        <begin position="1081"/>
        <end position="1093"/>
    </location>
</feature>
<dbReference type="GO" id="GO:0003677">
    <property type="term" value="F:DNA binding"/>
    <property type="evidence" value="ECO:0007669"/>
    <property type="project" value="UniProtKB-KW"/>
</dbReference>
<dbReference type="VEuPathDB" id="FungiDB:PC110_g21327"/>
<feature type="region of interest" description="Disordered" evidence="15">
    <location>
        <begin position="1003"/>
        <end position="1099"/>
    </location>
</feature>
<keyword evidence="14" id="KW-0233">DNA recombination</keyword>
<keyword evidence="13" id="KW-0238">DNA-binding</keyword>
<dbReference type="GO" id="GO:0004519">
    <property type="term" value="F:endonuclease activity"/>
    <property type="evidence" value="ECO:0007669"/>
    <property type="project" value="UniProtKB-KW"/>
</dbReference>
<dbReference type="Gene3D" id="3.30.420.10">
    <property type="entry name" value="Ribonuclease H-like superfamily/Ribonuclease H"/>
    <property type="match status" value="1"/>
</dbReference>
<dbReference type="InterPro" id="IPR012337">
    <property type="entry name" value="RNaseH-like_sf"/>
</dbReference>
<dbReference type="EMBL" id="RCMG01001888">
    <property type="protein sequence ID" value="KAG2818139.1"/>
    <property type="molecule type" value="Genomic_DNA"/>
</dbReference>
<dbReference type="InterPro" id="IPR036397">
    <property type="entry name" value="RNaseH_sf"/>
</dbReference>
<evidence type="ECO:0000256" key="8">
    <source>
        <dbReference type="ARBA" id="ARBA00022801"/>
    </source>
</evidence>
<evidence type="ECO:0000256" key="5">
    <source>
        <dbReference type="ARBA" id="ARBA00022723"/>
    </source>
</evidence>
<dbReference type="InterPro" id="IPR001584">
    <property type="entry name" value="Integrase_cat-core"/>
</dbReference>
<dbReference type="GO" id="GO:0006508">
    <property type="term" value="P:proteolysis"/>
    <property type="evidence" value="ECO:0007669"/>
    <property type="project" value="UniProtKB-KW"/>
</dbReference>
<dbReference type="PROSITE" id="PS50994">
    <property type="entry name" value="INTEGRASE"/>
    <property type="match status" value="1"/>
</dbReference>
<dbReference type="Pfam" id="PF00665">
    <property type="entry name" value="rve"/>
    <property type="match status" value="1"/>
</dbReference>
<evidence type="ECO:0000259" key="16">
    <source>
        <dbReference type="PROSITE" id="PS50994"/>
    </source>
</evidence>
<keyword evidence="1" id="KW-0645">Protease</keyword>
<evidence type="ECO:0000256" key="10">
    <source>
        <dbReference type="ARBA" id="ARBA00022908"/>
    </source>
</evidence>
<dbReference type="PANTHER" id="PTHR37984">
    <property type="entry name" value="PROTEIN CBG26694"/>
    <property type="match status" value="1"/>
</dbReference>
<dbReference type="FunFam" id="3.30.70.270:FF:000063">
    <property type="entry name" value="Zinc knuckle domaincontaining protein"/>
    <property type="match status" value="1"/>
</dbReference>
<feature type="compositionally biased region" description="Polar residues" evidence="15">
    <location>
        <begin position="1"/>
        <end position="11"/>
    </location>
</feature>
<dbReference type="InterPro" id="IPR043502">
    <property type="entry name" value="DNA/RNA_pol_sf"/>
</dbReference>
<evidence type="ECO:0000256" key="6">
    <source>
        <dbReference type="ARBA" id="ARBA00022750"/>
    </source>
</evidence>
<keyword evidence="10" id="KW-0229">DNA integration</keyword>
<feature type="compositionally biased region" description="Polar residues" evidence="15">
    <location>
        <begin position="146"/>
        <end position="164"/>
    </location>
</feature>
<dbReference type="GO" id="GO:0004190">
    <property type="term" value="F:aspartic-type endopeptidase activity"/>
    <property type="evidence" value="ECO:0007669"/>
    <property type="project" value="UniProtKB-KW"/>
</dbReference>
<dbReference type="Proteomes" id="UP000735874">
    <property type="component" value="Unassembled WGS sequence"/>
</dbReference>
<dbReference type="InterPro" id="IPR041588">
    <property type="entry name" value="Integrase_H2C2"/>
</dbReference>
<organism evidence="17 18">
    <name type="scientific">Phytophthora cactorum</name>
    <dbReference type="NCBI Taxonomy" id="29920"/>
    <lineage>
        <taxon>Eukaryota</taxon>
        <taxon>Sar</taxon>
        <taxon>Stramenopiles</taxon>
        <taxon>Oomycota</taxon>
        <taxon>Peronosporomycetes</taxon>
        <taxon>Peronosporales</taxon>
        <taxon>Peronosporaceae</taxon>
        <taxon>Phytophthora</taxon>
    </lineage>
</organism>
<name>A0A8T0YA26_9STRA</name>
<feature type="compositionally biased region" description="Basic residues" evidence="15">
    <location>
        <begin position="128"/>
        <end position="144"/>
    </location>
</feature>
<dbReference type="GO" id="GO:0046872">
    <property type="term" value="F:metal ion binding"/>
    <property type="evidence" value="ECO:0007669"/>
    <property type="project" value="UniProtKB-KW"/>
</dbReference>
<reference evidence="17" key="1">
    <citation type="submission" date="2018-10" db="EMBL/GenBank/DDBJ databases">
        <title>Effector identification in a new, highly contiguous assembly of the strawberry crown rot pathogen Phytophthora cactorum.</title>
        <authorList>
            <person name="Armitage A.D."/>
            <person name="Nellist C.F."/>
            <person name="Bates H."/>
            <person name="Vickerstaff R.J."/>
            <person name="Harrison R.J."/>
        </authorList>
    </citation>
    <scope>NUCLEOTIDE SEQUENCE</scope>
    <source>
        <strain evidence="17">15-7</strain>
    </source>
</reference>
<dbReference type="SUPFAM" id="SSF53098">
    <property type="entry name" value="Ribonuclease H-like"/>
    <property type="match status" value="1"/>
</dbReference>
<keyword evidence="9" id="KW-0460">Magnesium</keyword>
<dbReference type="CDD" id="cd09274">
    <property type="entry name" value="RNase_HI_RT_Ty3"/>
    <property type="match status" value="1"/>
</dbReference>
<dbReference type="GO" id="GO:0006310">
    <property type="term" value="P:DNA recombination"/>
    <property type="evidence" value="ECO:0007669"/>
    <property type="project" value="UniProtKB-KW"/>
</dbReference>
<dbReference type="SUPFAM" id="SSF56672">
    <property type="entry name" value="DNA/RNA polymerases"/>
    <property type="match status" value="1"/>
</dbReference>
<dbReference type="Gene3D" id="3.30.70.270">
    <property type="match status" value="2"/>
</dbReference>
<dbReference type="InterPro" id="IPR050951">
    <property type="entry name" value="Retrovirus_Pol_polyprotein"/>
</dbReference>
<evidence type="ECO:0000256" key="1">
    <source>
        <dbReference type="ARBA" id="ARBA00022670"/>
    </source>
</evidence>
<keyword evidence="7" id="KW-0255">Endonuclease</keyword>
<evidence type="ECO:0000256" key="12">
    <source>
        <dbReference type="ARBA" id="ARBA00022932"/>
    </source>
</evidence>
<dbReference type="CDD" id="cd01647">
    <property type="entry name" value="RT_LTR"/>
    <property type="match status" value="1"/>
</dbReference>
<keyword evidence="6" id="KW-0064">Aspartyl protease</keyword>
<dbReference type="PANTHER" id="PTHR37984:SF5">
    <property type="entry name" value="PROTEIN NYNRIN-LIKE"/>
    <property type="match status" value="1"/>
</dbReference>
<sequence>MEETSATSSSCKVGVSAPGVDTEGSAAGRRGDKSVSAPGVDTNSAARRRGVKSTSTPGVDDAASSVGGCKRPTPGKLACSSAAGLHEEAICNQAGLDCVRPRKESTDGYDNGNPSKAGPGRGTSGAGLHKKKRQRKQHKLRKSRSGTETLQEMSAGQTSDTTSSVETLNVLTRTRTGLQYRSMEMENPPTSASELTSLPAMSWMRFAKDLYDGRIEQICILSDLERMKSEAEELRQLHAASTTESEDTLKHKDVLPDDIPAELPQDKGIQHEIGLVPDTKYCVTRQWPLPRDQVKAIDDFFESRRQAGRVRESKSPHSAPTFCVKKPQGGWRIVYAYNKLNDATILAQKPIPRKDVIIDSMAKSTIYSALDLRDGFYQILMRERHRSHEGEHSKRCVTHLLRSARDFAPSYFDDVFVHSPAVNGKTDVEVHKKHLRKLLGLMRKHKLYANLKKCIFGASEIPILGCLVGKNVVRPDPEKVRVINEWPTLSNVKELRQFLDIATYLCKYVENYAGKIHPLSQLLKKEAEWKWTAECQQSFDAVKQDLTEALILAVADQDRPFRVVCDAPDVVIRCALMQHDHEGRDRVVYYQLRQLKPAERNYPVYDKELLAMKYALAKFRVYLLGSGPFVVYTDHASLRTAVKLPHISQRMARWLSFFAEYDFRVEYKPGRLNVVVYTVLSRRPDYAVKTADANRIGVESVSAPSSSLIDDVKQLLSYASAPSDAPRRKLAPHIRARAHRYRVHEGLLLYSAVDDNVIRIVVPNDYDLRMRIMYEYHDAPTAGHPGREKTYVLLTRDFYWNHQYKWVCKYVRACKVCQRVKPAAFSQAPLQSLPTPSECWQSISMDFVFGLPPDSKRRTGVVVFVGRFSKMVHLAAVPAEVTAVQTVRLFVDMVSKHHGMPLDIVSDRDPRFTARFWQEVFTLLGTQLSMSTADHPQTDGQTERVNRVLGDLLKSYAHSFQQWSDCLPMAEFAINNSVHASTGHTPFYVNAMRHPRLPSMLGMVASSLSGGGSTVASEQPQKSADTDTVSAMTTRRQTASRSGNETTDKNYGSVQGTDTTTKNNTSVQSTDSAQAEPAAKKNTSVQGTDSAQTGPAVGKNAVLNKPFSTQAMDFVQRRQAVIRFVQDAIAASVDRQKLNADNVDRGNTNEFEKGSLVLLATQNLPRHAVSDLGASKLAPRFIGPFAVLERHGNAYTLDIPSSMQLHPTFYVGRLKSRRRSGVSQLIEGSNTVVEPHDLRSKFHLDVRRGLTGLRDLRLLVAQLLLQLGELPTLELFQSGYTIVQSAGVTVNLGLTVRGVSFRPHNHHCAMRAARLGG</sequence>
<feature type="domain" description="Integrase catalytic" evidence="16">
    <location>
        <begin position="830"/>
        <end position="994"/>
    </location>
</feature>
<dbReference type="GO" id="GO:0003887">
    <property type="term" value="F:DNA-directed DNA polymerase activity"/>
    <property type="evidence" value="ECO:0007669"/>
    <property type="project" value="UniProtKB-KW"/>
</dbReference>
<dbReference type="Pfam" id="PF24626">
    <property type="entry name" value="SH3_Tf2-1"/>
    <property type="match status" value="1"/>
</dbReference>
<evidence type="ECO:0000256" key="4">
    <source>
        <dbReference type="ARBA" id="ARBA00022722"/>
    </source>
</evidence>
<evidence type="ECO:0000256" key="7">
    <source>
        <dbReference type="ARBA" id="ARBA00022759"/>
    </source>
</evidence>
<proteinExistence type="predicted"/>
<keyword evidence="11" id="KW-0695">RNA-directed DNA polymerase</keyword>
<feature type="region of interest" description="Disordered" evidence="15">
    <location>
        <begin position="102"/>
        <end position="164"/>
    </location>
</feature>
<gene>
    <name evidence="17" type="ORF">PC113_g22891</name>
</gene>
<accession>A0A8T0YA26</accession>
<dbReference type="InterPro" id="IPR041373">
    <property type="entry name" value="RT_RNaseH"/>
</dbReference>
<dbReference type="InterPro" id="IPR056924">
    <property type="entry name" value="SH3_Tf2-1"/>
</dbReference>
<keyword evidence="4" id="KW-0540">Nuclease</keyword>